<sequence>MAQRPNTRTRYSALTSTLYIFEPQRVRSPAKVSCNYVYIPVIYTTHLHLHMYAQRHSSLLTSISQQYILANRARSKLLACAATGKNREFELRVLVGHANLLDRVVESIQGAEESGSESASESEEEAVSAGESVSESASDSEPESAEAEKEYVYVYSDRRVRRNGRGPDGPQAVSFAVRTSDFEVYGSESESESDSGSESDSESEPESEPELQYRAGGDAAAQPRCLGAVHAVPDDAERELAALGPVWV</sequence>
<accession>A0A1G4IVF3</accession>
<dbReference type="AlphaFoldDB" id="A0A1G4IVF3"/>
<name>A0A1G4IVF3_9SACH</name>
<dbReference type="PANTHER" id="PTHR36826:SF1">
    <property type="entry name" value="PROTEIN ECM13"/>
    <property type="match status" value="1"/>
</dbReference>
<evidence type="ECO:0000256" key="1">
    <source>
        <dbReference type="SAM" id="MobiDB-lite"/>
    </source>
</evidence>
<feature type="region of interest" description="Disordered" evidence="1">
    <location>
        <begin position="109"/>
        <end position="150"/>
    </location>
</feature>
<dbReference type="PANTHER" id="PTHR36826">
    <property type="entry name" value="PROTEIN ECM13"/>
    <property type="match status" value="1"/>
</dbReference>
<protein>
    <submittedName>
        <fullName evidence="2">LAMI_0B04522g1_1</fullName>
    </submittedName>
</protein>
<feature type="region of interest" description="Disordered" evidence="1">
    <location>
        <begin position="183"/>
        <end position="219"/>
    </location>
</feature>
<dbReference type="InterPro" id="IPR037738">
    <property type="entry name" value="Ecm13-like"/>
</dbReference>
<feature type="compositionally biased region" description="Low complexity" evidence="1">
    <location>
        <begin position="127"/>
        <end position="137"/>
    </location>
</feature>
<organism evidence="2 3">
    <name type="scientific">Lachancea mirantina</name>
    <dbReference type="NCBI Taxonomy" id="1230905"/>
    <lineage>
        <taxon>Eukaryota</taxon>
        <taxon>Fungi</taxon>
        <taxon>Dikarya</taxon>
        <taxon>Ascomycota</taxon>
        <taxon>Saccharomycotina</taxon>
        <taxon>Saccharomycetes</taxon>
        <taxon>Saccharomycetales</taxon>
        <taxon>Saccharomycetaceae</taxon>
        <taxon>Lachancea</taxon>
    </lineage>
</organism>
<evidence type="ECO:0000313" key="3">
    <source>
        <dbReference type="Proteomes" id="UP000191024"/>
    </source>
</evidence>
<gene>
    <name evidence="2" type="ORF">LAMI_0B04522G</name>
</gene>
<dbReference type="EMBL" id="LT598464">
    <property type="protein sequence ID" value="SCU81026.1"/>
    <property type="molecule type" value="Genomic_DNA"/>
</dbReference>
<reference evidence="2 3" key="1">
    <citation type="submission" date="2016-03" db="EMBL/GenBank/DDBJ databases">
        <authorList>
            <person name="Devillers H."/>
        </authorList>
    </citation>
    <scope>NUCLEOTIDE SEQUENCE [LARGE SCALE GENOMIC DNA]</scope>
    <source>
        <strain evidence="2">CBS 11717</strain>
    </source>
</reference>
<dbReference type="STRING" id="1230905.A0A1G4IVF3"/>
<keyword evidence="3" id="KW-1185">Reference proteome</keyword>
<dbReference type="OrthoDB" id="5431245at2759"/>
<dbReference type="Proteomes" id="UP000191024">
    <property type="component" value="Chromosome B"/>
</dbReference>
<feature type="compositionally biased region" description="Acidic residues" evidence="1">
    <location>
        <begin position="189"/>
        <end position="209"/>
    </location>
</feature>
<proteinExistence type="predicted"/>
<evidence type="ECO:0000313" key="2">
    <source>
        <dbReference type="EMBL" id="SCU81026.1"/>
    </source>
</evidence>